<gene>
    <name evidence="1" type="ORF">BCR43DRAFT_445732</name>
</gene>
<accession>A0A1X2H249</accession>
<evidence type="ECO:0000313" key="2">
    <source>
        <dbReference type="Proteomes" id="UP000242180"/>
    </source>
</evidence>
<evidence type="ECO:0000313" key="1">
    <source>
        <dbReference type="EMBL" id="ORY91872.1"/>
    </source>
</evidence>
<name>A0A1X2H249_SYNRA</name>
<reference evidence="1 2" key="1">
    <citation type="submission" date="2016-07" db="EMBL/GenBank/DDBJ databases">
        <title>Pervasive Adenine N6-methylation of Active Genes in Fungi.</title>
        <authorList>
            <consortium name="DOE Joint Genome Institute"/>
            <person name="Mondo S.J."/>
            <person name="Dannebaum R.O."/>
            <person name="Kuo R.C."/>
            <person name="Labutti K."/>
            <person name="Haridas S."/>
            <person name="Kuo A."/>
            <person name="Salamov A."/>
            <person name="Ahrendt S.R."/>
            <person name="Lipzen A."/>
            <person name="Sullivan W."/>
            <person name="Andreopoulos W.B."/>
            <person name="Clum A."/>
            <person name="Lindquist E."/>
            <person name="Daum C."/>
            <person name="Ramamoorthy G.K."/>
            <person name="Gryganskyi A."/>
            <person name="Culley D."/>
            <person name="Magnuson J.K."/>
            <person name="James T.Y."/>
            <person name="O'Malley M.A."/>
            <person name="Stajich J.E."/>
            <person name="Spatafora J.W."/>
            <person name="Visel A."/>
            <person name="Grigoriev I.V."/>
        </authorList>
    </citation>
    <scope>NUCLEOTIDE SEQUENCE [LARGE SCALE GENOMIC DNA]</scope>
    <source>
        <strain evidence="1 2">NRRL 2496</strain>
    </source>
</reference>
<dbReference type="EMBL" id="MCGN01000010">
    <property type="protein sequence ID" value="ORY91872.1"/>
    <property type="molecule type" value="Genomic_DNA"/>
</dbReference>
<sequence>MALLPHKRLVYKDVWPAIFPGSEGPKSVIGTQVFNIWLASRMRLDGLRLQARR</sequence>
<dbReference type="InParanoid" id="A0A1X2H249"/>
<protein>
    <submittedName>
        <fullName evidence="1">Uncharacterized protein</fullName>
    </submittedName>
</protein>
<comment type="caution">
    <text evidence="1">The sequence shown here is derived from an EMBL/GenBank/DDBJ whole genome shotgun (WGS) entry which is preliminary data.</text>
</comment>
<dbReference type="Proteomes" id="UP000242180">
    <property type="component" value="Unassembled WGS sequence"/>
</dbReference>
<dbReference type="AlphaFoldDB" id="A0A1X2H249"/>
<keyword evidence="2" id="KW-1185">Reference proteome</keyword>
<organism evidence="1 2">
    <name type="scientific">Syncephalastrum racemosum</name>
    <name type="common">Filamentous fungus</name>
    <dbReference type="NCBI Taxonomy" id="13706"/>
    <lineage>
        <taxon>Eukaryota</taxon>
        <taxon>Fungi</taxon>
        <taxon>Fungi incertae sedis</taxon>
        <taxon>Mucoromycota</taxon>
        <taxon>Mucoromycotina</taxon>
        <taxon>Mucoromycetes</taxon>
        <taxon>Mucorales</taxon>
        <taxon>Syncephalastraceae</taxon>
        <taxon>Syncephalastrum</taxon>
    </lineage>
</organism>
<proteinExistence type="predicted"/>